<dbReference type="EMBL" id="JAYKXP010000335">
    <property type="protein sequence ID" value="KAK7015114.1"/>
    <property type="molecule type" value="Genomic_DNA"/>
</dbReference>
<evidence type="ECO:0000313" key="2">
    <source>
        <dbReference type="EMBL" id="KAK7015114.1"/>
    </source>
</evidence>
<accession>A0AAW0AP84</accession>
<comment type="caution">
    <text evidence="2">The sequence shown here is derived from an EMBL/GenBank/DDBJ whole genome shotgun (WGS) entry which is preliminary data.</text>
</comment>
<feature type="non-terminal residue" evidence="2">
    <location>
        <position position="88"/>
    </location>
</feature>
<keyword evidence="3" id="KW-1185">Reference proteome</keyword>
<gene>
    <name evidence="2" type="ORF">VNI00_019221</name>
</gene>
<dbReference type="AlphaFoldDB" id="A0AAW0AP84"/>
<name>A0AAW0AP84_9AGAR</name>
<dbReference type="Proteomes" id="UP001383192">
    <property type="component" value="Unassembled WGS sequence"/>
</dbReference>
<feature type="region of interest" description="Disordered" evidence="1">
    <location>
        <begin position="43"/>
        <end position="79"/>
    </location>
</feature>
<sequence length="88" mass="9857">MAAKEYLLKLREGMGVEEGGRIVEVTGVKIYLFYVTPQYPPLPAAPSRNAQRHPTALKTCTPRTHRPQLRPTASIPPRPNFQKLFGSL</sequence>
<organism evidence="2 3">
    <name type="scientific">Paramarasmius palmivorus</name>
    <dbReference type="NCBI Taxonomy" id="297713"/>
    <lineage>
        <taxon>Eukaryota</taxon>
        <taxon>Fungi</taxon>
        <taxon>Dikarya</taxon>
        <taxon>Basidiomycota</taxon>
        <taxon>Agaricomycotina</taxon>
        <taxon>Agaricomycetes</taxon>
        <taxon>Agaricomycetidae</taxon>
        <taxon>Agaricales</taxon>
        <taxon>Marasmiineae</taxon>
        <taxon>Marasmiaceae</taxon>
        <taxon>Paramarasmius</taxon>
    </lineage>
</organism>
<reference evidence="2 3" key="1">
    <citation type="submission" date="2024-01" db="EMBL/GenBank/DDBJ databases">
        <title>A draft genome for a cacao thread blight-causing isolate of Paramarasmius palmivorus.</title>
        <authorList>
            <person name="Baruah I.K."/>
            <person name="Bukari Y."/>
            <person name="Amoako-Attah I."/>
            <person name="Meinhardt L.W."/>
            <person name="Bailey B.A."/>
            <person name="Cohen S.P."/>
        </authorList>
    </citation>
    <scope>NUCLEOTIDE SEQUENCE [LARGE SCALE GENOMIC DNA]</scope>
    <source>
        <strain evidence="2 3">GH-12</strain>
    </source>
</reference>
<protein>
    <submittedName>
        <fullName evidence="2">Uncharacterized protein</fullName>
    </submittedName>
</protein>
<evidence type="ECO:0000313" key="3">
    <source>
        <dbReference type="Proteomes" id="UP001383192"/>
    </source>
</evidence>
<evidence type="ECO:0000256" key="1">
    <source>
        <dbReference type="SAM" id="MobiDB-lite"/>
    </source>
</evidence>
<proteinExistence type="predicted"/>